<accession>A0ABN1DKH9</accession>
<evidence type="ECO:0000313" key="2">
    <source>
        <dbReference type="EMBL" id="GAA0545194.1"/>
    </source>
</evidence>
<sequence>MEIVAVITERKRSDDREIPVRLQRNAESPNQAKCDKRHPTVRTGERRRSRRTTLTRRISPSHKAFTARWPLCAIAVAATGCFDVTTVATPNGNTDFR</sequence>
<dbReference type="EMBL" id="BAAAGS010000039">
    <property type="protein sequence ID" value="GAA0545194.1"/>
    <property type="molecule type" value="Genomic_DNA"/>
</dbReference>
<proteinExistence type="predicted"/>
<protein>
    <submittedName>
        <fullName evidence="2">Uncharacterized protein</fullName>
    </submittedName>
</protein>
<comment type="caution">
    <text evidence="2">The sequence shown here is derived from an EMBL/GenBank/DDBJ whole genome shotgun (WGS) entry which is preliminary data.</text>
</comment>
<keyword evidence="3" id="KW-1185">Reference proteome</keyword>
<feature type="compositionally biased region" description="Basic and acidic residues" evidence="1">
    <location>
        <begin position="33"/>
        <end position="46"/>
    </location>
</feature>
<gene>
    <name evidence="2" type="ORF">GCM10009533_50160</name>
</gene>
<evidence type="ECO:0000256" key="1">
    <source>
        <dbReference type="SAM" id="MobiDB-lite"/>
    </source>
</evidence>
<evidence type="ECO:0000313" key="3">
    <source>
        <dbReference type="Proteomes" id="UP001500729"/>
    </source>
</evidence>
<dbReference type="Proteomes" id="UP001500729">
    <property type="component" value="Unassembled WGS sequence"/>
</dbReference>
<name>A0ABN1DKH9_SACER</name>
<organism evidence="2 3">
    <name type="scientific">Saccharopolyspora erythraea</name>
    <name type="common">Streptomyces erythraeus</name>
    <dbReference type="NCBI Taxonomy" id="1836"/>
    <lineage>
        <taxon>Bacteria</taxon>
        <taxon>Bacillati</taxon>
        <taxon>Actinomycetota</taxon>
        <taxon>Actinomycetes</taxon>
        <taxon>Pseudonocardiales</taxon>
        <taxon>Pseudonocardiaceae</taxon>
        <taxon>Saccharopolyspora</taxon>
    </lineage>
</organism>
<reference evidence="2 3" key="1">
    <citation type="journal article" date="2019" name="Int. J. Syst. Evol. Microbiol.">
        <title>The Global Catalogue of Microorganisms (GCM) 10K type strain sequencing project: providing services to taxonomists for standard genome sequencing and annotation.</title>
        <authorList>
            <consortium name="The Broad Institute Genomics Platform"/>
            <consortium name="The Broad Institute Genome Sequencing Center for Infectious Disease"/>
            <person name="Wu L."/>
            <person name="Ma J."/>
        </authorList>
    </citation>
    <scope>NUCLEOTIDE SEQUENCE [LARGE SCALE GENOMIC DNA]</scope>
    <source>
        <strain evidence="2 3">JCM 10303</strain>
    </source>
</reference>
<feature type="region of interest" description="Disordered" evidence="1">
    <location>
        <begin position="25"/>
        <end position="56"/>
    </location>
</feature>